<gene>
    <name evidence="2" type="ORF">Cadr_000020036</name>
</gene>
<reference evidence="2 3" key="1">
    <citation type="journal article" date="2019" name="Mol. Ecol. Resour.">
        <title>Improving Illumina assemblies with Hi-C and long reads: an example with the North African dromedary.</title>
        <authorList>
            <person name="Elbers J.P."/>
            <person name="Rogers M.F."/>
            <person name="Perelman P.L."/>
            <person name="Proskuryakova A.A."/>
            <person name="Serdyukova N.A."/>
            <person name="Johnson W.E."/>
            <person name="Horin P."/>
            <person name="Corander J."/>
            <person name="Murphy D."/>
            <person name="Burger P.A."/>
        </authorList>
    </citation>
    <scope>NUCLEOTIDE SEQUENCE [LARGE SCALE GENOMIC DNA]</scope>
    <source>
        <strain evidence="2">Drom800</strain>
        <tissue evidence="2">Blood</tissue>
    </source>
</reference>
<sequence length="111" mass="10513">MLETVFPSVANAAAAAAAAAAAEASTAAAAAAASMETDADATGATKALGSPLRGRCSAQAATAKGTAPLPVQPPPLAVGRRDSATQKSPGPQGSTASCLQPACLQPACLPA</sequence>
<accession>A0A5N4D0X5</accession>
<protein>
    <submittedName>
        <fullName evidence="2">Uncharacterized protein</fullName>
    </submittedName>
</protein>
<feature type="region of interest" description="Disordered" evidence="1">
    <location>
        <begin position="31"/>
        <end position="98"/>
    </location>
</feature>
<dbReference type="EMBL" id="JWIN03000017">
    <property type="protein sequence ID" value="KAB1264734.1"/>
    <property type="molecule type" value="Genomic_DNA"/>
</dbReference>
<dbReference type="AlphaFoldDB" id="A0A5N4D0X5"/>
<evidence type="ECO:0000313" key="2">
    <source>
        <dbReference type="EMBL" id="KAB1264734.1"/>
    </source>
</evidence>
<keyword evidence="3" id="KW-1185">Reference proteome</keyword>
<organism evidence="2 3">
    <name type="scientific">Camelus dromedarius</name>
    <name type="common">Dromedary</name>
    <name type="synonym">Arabian camel</name>
    <dbReference type="NCBI Taxonomy" id="9838"/>
    <lineage>
        <taxon>Eukaryota</taxon>
        <taxon>Metazoa</taxon>
        <taxon>Chordata</taxon>
        <taxon>Craniata</taxon>
        <taxon>Vertebrata</taxon>
        <taxon>Euteleostomi</taxon>
        <taxon>Mammalia</taxon>
        <taxon>Eutheria</taxon>
        <taxon>Laurasiatheria</taxon>
        <taxon>Artiodactyla</taxon>
        <taxon>Tylopoda</taxon>
        <taxon>Camelidae</taxon>
        <taxon>Camelus</taxon>
    </lineage>
</organism>
<evidence type="ECO:0000256" key="1">
    <source>
        <dbReference type="SAM" id="MobiDB-lite"/>
    </source>
</evidence>
<comment type="caution">
    <text evidence="2">The sequence shown here is derived from an EMBL/GenBank/DDBJ whole genome shotgun (WGS) entry which is preliminary data.</text>
</comment>
<feature type="compositionally biased region" description="Polar residues" evidence="1">
    <location>
        <begin position="85"/>
        <end position="98"/>
    </location>
</feature>
<dbReference type="Proteomes" id="UP000299084">
    <property type="component" value="Unassembled WGS sequence"/>
</dbReference>
<proteinExistence type="predicted"/>
<name>A0A5N4D0X5_CAMDR</name>
<evidence type="ECO:0000313" key="3">
    <source>
        <dbReference type="Proteomes" id="UP000299084"/>
    </source>
</evidence>